<evidence type="ECO:0000313" key="3">
    <source>
        <dbReference type="Proteomes" id="UP000232453"/>
    </source>
</evidence>
<evidence type="ECO:0000256" key="1">
    <source>
        <dbReference type="SAM" id="Phobius"/>
    </source>
</evidence>
<feature type="transmembrane region" description="Helical" evidence="1">
    <location>
        <begin position="21"/>
        <end position="40"/>
    </location>
</feature>
<comment type="caution">
    <text evidence="2">The sequence shown here is derived from an EMBL/GenBank/DDBJ whole genome shotgun (WGS) entry which is preliminary data.</text>
</comment>
<dbReference type="RefSeq" id="WP_100879461.1">
    <property type="nucleotide sequence ID" value="NZ_JBICSI010000006.1"/>
</dbReference>
<reference evidence="2 3" key="1">
    <citation type="submission" date="2017-11" db="EMBL/GenBank/DDBJ databases">
        <title>Sequencing the genomes of 1000 actinobacteria strains.</title>
        <authorList>
            <person name="Klenk H.-P."/>
        </authorList>
    </citation>
    <scope>NUCLEOTIDE SEQUENCE [LARGE SCALE GENOMIC DNA]</scope>
    <source>
        <strain evidence="2 3">DSM 44104</strain>
    </source>
</reference>
<sequence length="75" mass="7893">MALLRRLFLIPDGVPAPLRGAVAALIVLVAVLWPLMLLPAGTSTAVLVVVSVLSVLALFALAAALLRRRYPGAHR</sequence>
<dbReference type="Proteomes" id="UP000232453">
    <property type="component" value="Unassembled WGS sequence"/>
</dbReference>
<protein>
    <submittedName>
        <fullName evidence="2">Uncharacterized protein</fullName>
    </submittedName>
</protein>
<feature type="transmembrane region" description="Helical" evidence="1">
    <location>
        <begin position="46"/>
        <end position="66"/>
    </location>
</feature>
<accession>A0AA44URF1</accession>
<keyword evidence="1" id="KW-0812">Transmembrane</keyword>
<name>A0AA44URF1_PSEA5</name>
<evidence type="ECO:0000313" key="2">
    <source>
        <dbReference type="EMBL" id="PKB32207.1"/>
    </source>
</evidence>
<proteinExistence type="predicted"/>
<dbReference type="AlphaFoldDB" id="A0AA44URF1"/>
<keyword evidence="1" id="KW-0472">Membrane</keyword>
<gene>
    <name evidence="2" type="ORF">ATL51_3928</name>
</gene>
<dbReference type="EMBL" id="PHUJ01000003">
    <property type="protein sequence ID" value="PKB32207.1"/>
    <property type="molecule type" value="Genomic_DNA"/>
</dbReference>
<keyword evidence="1" id="KW-1133">Transmembrane helix</keyword>
<organism evidence="2 3">
    <name type="scientific">Pseudonocardia alni</name>
    <name type="common">Amycolata alni</name>
    <dbReference type="NCBI Taxonomy" id="33907"/>
    <lineage>
        <taxon>Bacteria</taxon>
        <taxon>Bacillati</taxon>
        <taxon>Actinomycetota</taxon>
        <taxon>Actinomycetes</taxon>
        <taxon>Pseudonocardiales</taxon>
        <taxon>Pseudonocardiaceae</taxon>
        <taxon>Pseudonocardia</taxon>
    </lineage>
</organism>